<dbReference type="GO" id="GO:0016020">
    <property type="term" value="C:membrane"/>
    <property type="evidence" value="ECO:0007669"/>
    <property type="project" value="UniProtKB-SubCell"/>
</dbReference>
<gene>
    <name evidence="9" type="ORF">LOD99_3257</name>
</gene>
<feature type="transmembrane region" description="Helical" evidence="7">
    <location>
        <begin position="175"/>
        <end position="194"/>
    </location>
</feature>
<sequence>MTVFSCVSYALIAYGPATALILVTQYRYAEQVLIMLVCGFIWLISLFLSSLIWTAVPPLRNIPAFTLPFSVILQELARCITFIITKKLSNKFSNPDTRYRHQLAYSAGAGFGVASGLFMFLNVLKSSLGPGVVGLRGSWSYPQFILTSALLTCAFTLLHIPWSVILFDACYRRKWFLLFITPISHLILSSLTLLNSSITVWPSLLAAYVLLLVLTVLAFKTAGGNFINTTKICSKKLPRDSPSIQ</sequence>
<protein>
    <submittedName>
        <fullName evidence="8">APH1</fullName>
    </submittedName>
</protein>
<dbReference type="GO" id="GO:0016485">
    <property type="term" value="P:protein processing"/>
    <property type="evidence" value="ECO:0007669"/>
    <property type="project" value="InterPro"/>
</dbReference>
<evidence type="ECO:0000256" key="7">
    <source>
        <dbReference type="SAM" id="Phobius"/>
    </source>
</evidence>
<reference evidence="9" key="2">
    <citation type="submission" date="2022-02" db="EMBL/GenBank/DDBJ databases">
        <authorList>
            <person name="Santini S."/>
            <person name="Jourda C."/>
            <person name="Belahbib H."/>
            <person name="Rocher C."/>
            <person name="Selva M."/>
            <person name="Borchiellini C."/>
            <person name="Renard E."/>
        </authorList>
    </citation>
    <scope>NUCLEOTIDE SEQUENCE</scope>
    <source>
        <strain evidence="9">SPO-2</strain>
    </source>
</reference>
<dbReference type="Proteomes" id="UP001165289">
    <property type="component" value="Unassembled WGS sequence"/>
</dbReference>
<name>A0A2I5KCE0_9METZ</name>
<comment type="subcellular location">
    <subcellularLocation>
        <location evidence="1">Membrane</location>
        <topology evidence="1">Multi-pass membrane protein</topology>
    </subcellularLocation>
</comment>
<dbReference type="OrthoDB" id="6507463at2759"/>
<keyword evidence="4" id="KW-0914">Notch signaling pathway</keyword>
<organism evidence="8">
    <name type="scientific">Oopsacas minuta</name>
    <dbReference type="NCBI Taxonomy" id="111878"/>
    <lineage>
        <taxon>Eukaryota</taxon>
        <taxon>Metazoa</taxon>
        <taxon>Porifera</taxon>
        <taxon>Hexactinellida</taxon>
        <taxon>Hexasterophora</taxon>
        <taxon>Lyssacinosida</taxon>
        <taxon>Leucopsacidae</taxon>
        <taxon>Oopsacas</taxon>
    </lineage>
</organism>
<feature type="transmembrane region" description="Helical" evidence="7">
    <location>
        <begin position="33"/>
        <end position="56"/>
    </location>
</feature>
<evidence type="ECO:0000256" key="4">
    <source>
        <dbReference type="ARBA" id="ARBA00022976"/>
    </source>
</evidence>
<evidence type="ECO:0000256" key="5">
    <source>
        <dbReference type="ARBA" id="ARBA00022989"/>
    </source>
</evidence>
<feature type="transmembrane region" description="Helical" evidence="7">
    <location>
        <begin position="144"/>
        <end position="168"/>
    </location>
</feature>
<evidence type="ECO:0000313" key="8">
    <source>
        <dbReference type="EMBL" id="ATY70076.1"/>
    </source>
</evidence>
<dbReference type="Pfam" id="PF06105">
    <property type="entry name" value="Aph-1"/>
    <property type="match status" value="1"/>
</dbReference>
<evidence type="ECO:0000256" key="6">
    <source>
        <dbReference type="ARBA" id="ARBA00023136"/>
    </source>
</evidence>
<feature type="transmembrane region" description="Helical" evidence="7">
    <location>
        <begin position="103"/>
        <end position="124"/>
    </location>
</feature>
<accession>A0A2I5KCE0</accession>
<dbReference type="GO" id="GO:0007219">
    <property type="term" value="P:Notch signaling pathway"/>
    <property type="evidence" value="ECO:0007669"/>
    <property type="project" value="UniProtKB-KW"/>
</dbReference>
<evidence type="ECO:0000256" key="1">
    <source>
        <dbReference type="ARBA" id="ARBA00004141"/>
    </source>
</evidence>
<keyword evidence="6 7" id="KW-0472">Membrane</keyword>
<evidence type="ECO:0000313" key="9">
    <source>
        <dbReference type="EMBL" id="KAI6653753.1"/>
    </source>
</evidence>
<dbReference type="AlphaFoldDB" id="A0A2I5KCE0"/>
<evidence type="ECO:0000256" key="3">
    <source>
        <dbReference type="ARBA" id="ARBA00022692"/>
    </source>
</evidence>
<dbReference type="EMBL" id="MF589739">
    <property type="protein sequence ID" value="ATY70076.1"/>
    <property type="molecule type" value="mRNA"/>
</dbReference>
<keyword evidence="10" id="KW-1185">Reference proteome</keyword>
<keyword evidence="3 7" id="KW-0812">Transmembrane</keyword>
<dbReference type="PANTHER" id="PTHR12889">
    <property type="entry name" value="GAMMA-SECRETASE SUBUNIT APH-1"/>
    <property type="match status" value="1"/>
</dbReference>
<reference evidence="9 10" key="3">
    <citation type="journal article" date="2023" name="BMC Biol.">
        <title>The compact genome of the sponge Oopsacas minuta (Hexactinellida) is lacking key metazoan core genes.</title>
        <authorList>
            <person name="Santini S."/>
            <person name="Schenkelaars Q."/>
            <person name="Jourda C."/>
            <person name="Duchesne M."/>
            <person name="Belahbib H."/>
            <person name="Rocher C."/>
            <person name="Selva M."/>
            <person name="Riesgo A."/>
            <person name="Vervoort M."/>
            <person name="Leys S.P."/>
            <person name="Kodjabachian L."/>
            <person name="Le Bivic A."/>
            <person name="Borchiellini C."/>
            <person name="Claverie J.M."/>
            <person name="Renard E."/>
        </authorList>
    </citation>
    <scope>NUCLEOTIDE SEQUENCE [LARGE SCALE GENOMIC DNA]</scope>
    <source>
        <strain evidence="9">SPO-2</strain>
    </source>
</reference>
<reference evidence="8" key="1">
    <citation type="journal article" date="2017" name="Sci. Rep.">
        <title>Animal multicellularity and polarity without Wnt signaling.</title>
        <authorList>
            <person name="Schenkelaars Q."/>
            <person name="Pratlong M."/>
            <person name="Kodjabachian L."/>
            <person name="Fierro-Constain L."/>
            <person name="Vacelet J."/>
            <person name="Le Bivic A."/>
            <person name="Renard E."/>
            <person name="Borchiellini C."/>
        </authorList>
    </citation>
    <scope>NUCLEOTIDE SEQUENCE</scope>
</reference>
<proteinExistence type="evidence at transcript level"/>
<evidence type="ECO:0000256" key="2">
    <source>
        <dbReference type="ARBA" id="ARBA00005577"/>
    </source>
</evidence>
<keyword evidence="5 7" id="KW-1133">Transmembrane helix</keyword>
<feature type="transmembrane region" description="Helical" evidence="7">
    <location>
        <begin position="6"/>
        <end position="26"/>
    </location>
</feature>
<comment type="similarity">
    <text evidence="2">Belongs to the APH-1 family.</text>
</comment>
<dbReference type="EMBL" id="JAKMXF010000255">
    <property type="protein sequence ID" value="KAI6653753.1"/>
    <property type="molecule type" value="Genomic_DNA"/>
</dbReference>
<evidence type="ECO:0000313" key="10">
    <source>
        <dbReference type="Proteomes" id="UP001165289"/>
    </source>
</evidence>
<feature type="transmembrane region" description="Helical" evidence="7">
    <location>
        <begin position="200"/>
        <end position="219"/>
    </location>
</feature>
<dbReference type="InterPro" id="IPR009294">
    <property type="entry name" value="Aph-1"/>
</dbReference>